<reference evidence="6 7" key="1">
    <citation type="journal article" date="2013" name="PLoS Genet.">
        <title>Genomic mechanisms accounting for the adaptation to parasitism in nematode-trapping fungi.</title>
        <authorList>
            <person name="Meerupati T."/>
            <person name="Andersson K.M."/>
            <person name="Friman E."/>
            <person name="Kumar D."/>
            <person name="Tunlid A."/>
            <person name="Ahren D."/>
        </authorList>
    </citation>
    <scope>NUCLEOTIDE SEQUENCE [LARGE SCALE GENOMIC DNA]</scope>
    <source>
        <strain evidence="6 7">CBS 200.50</strain>
    </source>
</reference>
<evidence type="ECO:0000259" key="5">
    <source>
        <dbReference type="PROSITE" id="PS50011"/>
    </source>
</evidence>
<dbReference type="InterPro" id="IPR008271">
    <property type="entry name" value="Ser/Thr_kinase_AS"/>
</dbReference>
<dbReference type="SUPFAM" id="SSF48403">
    <property type="entry name" value="Ankyrin repeat"/>
    <property type="match status" value="1"/>
</dbReference>
<feature type="compositionally biased region" description="Polar residues" evidence="4">
    <location>
        <begin position="24"/>
        <end position="33"/>
    </location>
</feature>
<keyword evidence="7" id="KW-1185">Reference proteome</keyword>
<dbReference type="Gene3D" id="3.30.200.20">
    <property type="entry name" value="Phosphorylase Kinase, domain 1"/>
    <property type="match status" value="1"/>
</dbReference>
<dbReference type="InterPro" id="IPR036770">
    <property type="entry name" value="Ankyrin_rpt-contain_sf"/>
</dbReference>
<dbReference type="eggNOG" id="KOG4717">
    <property type="taxonomic scope" value="Eukaryota"/>
</dbReference>
<proteinExistence type="predicted"/>
<accession>S8ACP4</accession>
<dbReference type="Proteomes" id="UP000015100">
    <property type="component" value="Unassembled WGS sequence"/>
</dbReference>
<feature type="compositionally biased region" description="Low complexity" evidence="4">
    <location>
        <begin position="13"/>
        <end position="23"/>
    </location>
</feature>
<dbReference type="CDD" id="cd00180">
    <property type="entry name" value="PKc"/>
    <property type="match status" value="1"/>
</dbReference>
<dbReference type="PROSITE" id="PS00108">
    <property type="entry name" value="PROTEIN_KINASE_ST"/>
    <property type="match status" value="1"/>
</dbReference>
<dbReference type="OrthoDB" id="626167at2759"/>
<feature type="region of interest" description="Disordered" evidence="4">
    <location>
        <begin position="13"/>
        <end position="39"/>
    </location>
</feature>
<protein>
    <recommendedName>
        <fullName evidence="5">Protein kinase domain-containing protein</fullName>
    </recommendedName>
</protein>
<feature type="region of interest" description="Disordered" evidence="4">
    <location>
        <begin position="1502"/>
        <end position="1527"/>
    </location>
</feature>
<name>S8ACP4_DACHA</name>
<dbReference type="Pfam" id="PF00069">
    <property type="entry name" value="Pkinase"/>
    <property type="match status" value="1"/>
</dbReference>
<dbReference type="Gene3D" id="1.25.40.20">
    <property type="entry name" value="Ankyrin repeat-containing domain"/>
    <property type="match status" value="2"/>
</dbReference>
<organism evidence="6 7">
    <name type="scientific">Dactylellina haptotyla (strain CBS 200.50)</name>
    <name type="common">Nematode-trapping fungus</name>
    <name type="synonym">Monacrosporium haptotylum</name>
    <dbReference type="NCBI Taxonomy" id="1284197"/>
    <lineage>
        <taxon>Eukaryota</taxon>
        <taxon>Fungi</taxon>
        <taxon>Dikarya</taxon>
        <taxon>Ascomycota</taxon>
        <taxon>Pezizomycotina</taxon>
        <taxon>Orbiliomycetes</taxon>
        <taxon>Orbiliales</taxon>
        <taxon>Orbiliaceae</taxon>
        <taxon>Dactylellina</taxon>
    </lineage>
</organism>
<dbReference type="InterPro" id="IPR011009">
    <property type="entry name" value="Kinase-like_dom_sf"/>
</dbReference>
<dbReference type="InterPro" id="IPR002110">
    <property type="entry name" value="Ankyrin_rpt"/>
</dbReference>
<dbReference type="eggNOG" id="KOG0504">
    <property type="taxonomic scope" value="Eukaryota"/>
</dbReference>
<keyword evidence="1" id="KW-0677">Repeat</keyword>
<sequence>MAAPHPMYLLASSDDFTDSTASSNTGTQTSRGNKSGEAKNLDKQFSTFAPFTRFIGTVANSDIEIIEPGEIDETNGRYLGEGAVIRTSEARWRGKAVAVKRLRVTAPGPEVSDSVHQKQIDSQIETICQEISLMSYFPLRTHRNIVDLFAISWEEIHTSVALEFRPIMVVELADKVYPTLDMLIEAEIIPTYDISQKAFLISDILAAISFVHEHVILHGDIKPENILLFSDGLPRLTAKLSDFGFSNKRLLDKAGALGTSSWAPSEYHDGTEIPLQHIFGAGQETARDVYSFGLVASYILLGKHFPKLQQGNENHVENAMMTSISTALRKTYTPCPLTEESRDEYMAKLRSDWHDPKYSEMIDLMKKHCDPGKLERRAWRVGLTDGIFKYGPSLDDSGAYLYSPNLETNNPEDTAFYSSGFIRYSPGSDQGLPSNTLDLIPETMRDVTRMRLEREIQPLYMFPEVQVQLFYILLHSGIGPAESLFLANLSSTIAKWRTTVLATVHIEERLKNIKIEEGSSQDEMRRPTGNQFGNADISVVESWVKRQIPRSGVIDTVKETLRINTEAASLSTSSYRSLLLDFASFYDNFEKFECNFWPQPQFPDNSVAAGILDAVISVWDEERPSSLNKLLEFVTPLSAMISEDDATSIFVFIAERKQLKLVKTLSSPALKGKFNNLEACSLALEHPSVLSDEKVMYTIVSVSRILSTLYNSTSFLRNVFFSCRDKDLISSMYTILNHLGEGATEGNGKDDHNVASVFSKMASTDEITHAQQLPRGTRLDWIPTKAPLELPAIHCAVASNNYIAFDYFIEHSKVIDVWCCAGKFHLLHFVTGMCRSLMLARLLSASNLDLNIRTRGDDSGQTCLHILCSNRLMAVINEVAVAHFPYFGRYFANWAPELTDIHRTACISILLSRGADIINARDEEGMTPVLYSVETGQVEIFETIKRDDACDITATNFKGWNVLHLAARRGDEEIMNCCLQDDRIVKLVDQRDEAGHTPLLAAVNRAHYPVARQLISTGADISITDAFGVSLLQVSIRGGIPAASLGFLEYLLGRDKQQTKTLCHQRNKFGRNALHELADIPVTYNSEDKERQAALVNLILDLCELDEIEELLLPDKAGLTPLDLAVLHKSDGIFKIIESKATIQSSIVWNDSGVQFNDQRLDKHLIDPDFLQESENSDELVEQFYERMDIHHWTHLYLPAIESDILSRAIRYSISLETEEYKKLEAILQRIERNRNSFHITDTIQTGKETNIHTHVQPPTDSEGDVRATLEAAYLGTFYLRLNDITFGKEDEYTQSLSERQLQRAQKPHTKCEKMRKVNICHINAITSHPKFKSDSQQGFKSNTGTPSSVPSVFAIRKGEVSIKALSGYYTAKAIREIFPLEEDQWWWGVNIFDEEKLDDDTKKALSENFVWISPDAGLEEKMWTCDELFDADDRDFETGLAALLPKKGITERETKIDGLREVYQTKRLVSKIRDARKKFQLDWLDGIYELRREFVNIGSEDPEKAASDAEGESNEADNLTGLQIHI</sequence>
<dbReference type="OMA" id="NICHINA"/>
<evidence type="ECO:0000256" key="4">
    <source>
        <dbReference type="SAM" id="MobiDB-lite"/>
    </source>
</evidence>
<evidence type="ECO:0000313" key="7">
    <source>
        <dbReference type="Proteomes" id="UP000015100"/>
    </source>
</evidence>
<dbReference type="SMART" id="SM00248">
    <property type="entry name" value="ANK"/>
    <property type="match status" value="6"/>
</dbReference>
<reference evidence="7" key="2">
    <citation type="submission" date="2013-04" db="EMBL/GenBank/DDBJ databases">
        <title>Genomic mechanisms accounting for the adaptation to parasitism in nematode-trapping fungi.</title>
        <authorList>
            <person name="Ahren D.G."/>
        </authorList>
    </citation>
    <scope>NUCLEOTIDE SEQUENCE [LARGE SCALE GENOMIC DNA]</scope>
    <source>
        <strain evidence="7">CBS 200.50</strain>
    </source>
</reference>
<dbReference type="PROSITE" id="PS50297">
    <property type="entry name" value="ANK_REP_REGION"/>
    <property type="match status" value="1"/>
</dbReference>
<dbReference type="PROSITE" id="PS50011">
    <property type="entry name" value="PROTEIN_KINASE_DOM"/>
    <property type="match status" value="1"/>
</dbReference>
<dbReference type="SUPFAM" id="SSF56112">
    <property type="entry name" value="Protein kinase-like (PK-like)"/>
    <property type="match status" value="1"/>
</dbReference>
<dbReference type="PANTHER" id="PTHR24198:SF165">
    <property type="entry name" value="ANKYRIN REPEAT-CONTAINING PROTEIN-RELATED"/>
    <property type="match status" value="1"/>
</dbReference>
<dbReference type="EMBL" id="AQGS01000278">
    <property type="protein sequence ID" value="EPS40760.1"/>
    <property type="molecule type" value="Genomic_DNA"/>
</dbReference>
<dbReference type="Pfam" id="PF12796">
    <property type="entry name" value="Ank_2"/>
    <property type="match status" value="1"/>
</dbReference>
<dbReference type="HOGENOM" id="CLU_247443_0_0_1"/>
<dbReference type="GO" id="GO:0004672">
    <property type="term" value="F:protein kinase activity"/>
    <property type="evidence" value="ECO:0007669"/>
    <property type="project" value="InterPro"/>
</dbReference>
<dbReference type="Gene3D" id="1.10.510.10">
    <property type="entry name" value="Transferase(Phosphotransferase) domain 1"/>
    <property type="match status" value="1"/>
</dbReference>
<feature type="compositionally biased region" description="Polar residues" evidence="4">
    <location>
        <begin position="1517"/>
        <end position="1527"/>
    </location>
</feature>
<dbReference type="PROSITE" id="PS50088">
    <property type="entry name" value="ANK_REPEAT"/>
    <property type="match status" value="1"/>
</dbReference>
<evidence type="ECO:0000256" key="3">
    <source>
        <dbReference type="PROSITE-ProRule" id="PRU00023"/>
    </source>
</evidence>
<feature type="repeat" description="ANK" evidence="3">
    <location>
        <begin position="994"/>
        <end position="1026"/>
    </location>
</feature>
<gene>
    <name evidence="6" type="ORF">H072_5357</name>
</gene>
<keyword evidence="2 3" id="KW-0040">ANK repeat</keyword>
<dbReference type="PANTHER" id="PTHR24198">
    <property type="entry name" value="ANKYRIN REPEAT AND PROTEIN KINASE DOMAIN-CONTAINING PROTEIN"/>
    <property type="match status" value="1"/>
</dbReference>
<comment type="caution">
    <text evidence="6">The sequence shown here is derived from an EMBL/GenBank/DDBJ whole genome shotgun (WGS) entry which is preliminary data.</text>
</comment>
<dbReference type="SMART" id="SM00220">
    <property type="entry name" value="S_TKc"/>
    <property type="match status" value="1"/>
</dbReference>
<evidence type="ECO:0000256" key="2">
    <source>
        <dbReference type="ARBA" id="ARBA00023043"/>
    </source>
</evidence>
<evidence type="ECO:0000313" key="6">
    <source>
        <dbReference type="EMBL" id="EPS40760.1"/>
    </source>
</evidence>
<evidence type="ECO:0000256" key="1">
    <source>
        <dbReference type="ARBA" id="ARBA00022737"/>
    </source>
</evidence>
<feature type="domain" description="Protein kinase" evidence="5">
    <location>
        <begin position="73"/>
        <end position="358"/>
    </location>
</feature>
<dbReference type="InterPro" id="IPR000719">
    <property type="entry name" value="Prot_kinase_dom"/>
</dbReference>
<dbReference type="GO" id="GO:0005524">
    <property type="term" value="F:ATP binding"/>
    <property type="evidence" value="ECO:0007669"/>
    <property type="project" value="InterPro"/>
</dbReference>